<dbReference type="STRING" id="50429.A0A2B4RP35"/>
<dbReference type="InterPro" id="IPR001810">
    <property type="entry name" value="F-box_dom"/>
</dbReference>
<dbReference type="EMBL" id="LSMT01000405">
    <property type="protein sequence ID" value="PFX18549.1"/>
    <property type="molecule type" value="Genomic_DNA"/>
</dbReference>
<keyword evidence="3" id="KW-1185">Reference proteome</keyword>
<dbReference type="Proteomes" id="UP000225706">
    <property type="component" value="Unassembled WGS sequence"/>
</dbReference>
<reference evidence="3" key="1">
    <citation type="journal article" date="2017" name="bioRxiv">
        <title>Comparative analysis of the genomes of Stylophora pistillata and Acropora digitifera provides evidence for extensive differences between species of corals.</title>
        <authorList>
            <person name="Voolstra C.R."/>
            <person name="Li Y."/>
            <person name="Liew Y.J."/>
            <person name="Baumgarten S."/>
            <person name="Zoccola D."/>
            <person name="Flot J.-F."/>
            <person name="Tambutte S."/>
            <person name="Allemand D."/>
            <person name="Aranda M."/>
        </authorList>
    </citation>
    <scope>NUCLEOTIDE SEQUENCE [LARGE SCALE GENOMIC DNA]</scope>
</reference>
<dbReference type="CDD" id="cd09917">
    <property type="entry name" value="F-box_SF"/>
    <property type="match status" value="1"/>
</dbReference>
<dbReference type="InterPro" id="IPR036047">
    <property type="entry name" value="F-box-like_dom_sf"/>
</dbReference>
<evidence type="ECO:0000313" key="3">
    <source>
        <dbReference type="Proteomes" id="UP000225706"/>
    </source>
</evidence>
<evidence type="ECO:0000259" key="1">
    <source>
        <dbReference type="PROSITE" id="PS50181"/>
    </source>
</evidence>
<accession>A0A2B4RP35</accession>
<gene>
    <name evidence="2" type="ORF">AWC38_SpisGene17082</name>
</gene>
<dbReference type="SUPFAM" id="SSF81383">
    <property type="entry name" value="F-box domain"/>
    <property type="match status" value="1"/>
</dbReference>
<dbReference type="GO" id="GO:0019005">
    <property type="term" value="C:SCF ubiquitin ligase complex"/>
    <property type="evidence" value="ECO:0007669"/>
    <property type="project" value="TreeGrafter"/>
</dbReference>
<dbReference type="InterPro" id="IPR032675">
    <property type="entry name" value="LRR_dom_sf"/>
</dbReference>
<feature type="domain" description="F-box" evidence="1">
    <location>
        <begin position="1"/>
        <end position="45"/>
    </location>
</feature>
<dbReference type="SMART" id="SM00256">
    <property type="entry name" value="FBOX"/>
    <property type="match status" value="1"/>
</dbReference>
<protein>
    <recommendedName>
        <fullName evidence="1">F-box domain-containing protein</fullName>
    </recommendedName>
</protein>
<proteinExistence type="predicted"/>
<dbReference type="InterPro" id="IPR045627">
    <property type="entry name" value="FBXL18_LRR"/>
</dbReference>
<dbReference type="PANTHER" id="PTHR13318">
    <property type="entry name" value="PARTNER OF PAIRED, ISOFORM B-RELATED"/>
    <property type="match status" value="1"/>
</dbReference>
<dbReference type="Pfam" id="PF19729">
    <property type="entry name" value="LRR_FBXL18"/>
    <property type="match status" value="2"/>
</dbReference>
<evidence type="ECO:0000313" key="2">
    <source>
        <dbReference type="EMBL" id="PFX18549.1"/>
    </source>
</evidence>
<dbReference type="GO" id="GO:0031146">
    <property type="term" value="P:SCF-dependent proteasomal ubiquitin-dependent protein catabolic process"/>
    <property type="evidence" value="ECO:0007669"/>
    <property type="project" value="InterPro"/>
</dbReference>
<dbReference type="Pfam" id="PF12937">
    <property type="entry name" value="F-box-like"/>
    <property type="match status" value="1"/>
</dbReference>
<dbReference type="SUPFAM" id="SSF52047">
    <property type="entry name" value="RNI-like"/>
    <property type="match status" value="1"/>
</dbReference>
<dbReference type="OrthoDB" id="5978970at2759"/>
<comment type="caution">
    <text evidence="2">The sequence shown here is derived from an EMBL/GenBank/DDBJ whole genome shotgun (WGS) entry which is preliminary data.</text>
</comment>
<organism evidence="2 3">
    <name type="scientific">Stylophora pistillata</name>
    <name type="common">Smooth cauliflower coral</name>
    <dbReference type="NCBI Taxonomy" id="50429"/>
    <lineage>
        <taxon>Eukaryota</taxon>
        <taxon>Metazoa</taxon>
        <taxon>Cnidaria</taxon>
        <taxon>Anthozoa</taxon>
        <taxon>Hexacorallia</taxon>
        <taxon>Scleractinia</taxon>
        <taxon>Astrocoeniina</taxon>
        <taxon>Pocilloporidae</taxon>
        <taxon>Stylophora</taxon>
    </lineage>
</organism>
<dbReference type="PROSITE" id="PS50181">
    <property type="entry name" value="FBOX"/>
    <property type="match status" value="1"/>
</dbReference>
<dbReference type="Gene3D" id="3.80.10.10">
    <property type="entry name" value="Ribonuclease Inhibitor"/>
    <property type="match status" value="2"/>
</dbReference>
<dbReference type="AlphaFoldDB" id="A0A2B4RP35"/>
<sequence>MMESLSEEVLLLIFQNIEPLELISLSRVNRCWRRLALIPQLHRSINFHGKQHLSSGIICNYIGKFKHSIQELNLRDCYWIKGAILSRTLQNCRKLTFLNVLGCSVTKKTLCSLLKLNANLKTLAWSMSKRDLPHSDTCTSDRVFKGILLSFCSGLSEAFKGLDSLTIRLPCFYDTCFIVDQGIPIICSELHLKSFTLQWIDTSGRLSSSCPKLAIEGSEIQFQRREKGIIYDGYSIIGEARESIIHELESGTLRTFIVPTSHPLTNYRNHDICENFVKTVGNRSSIVNLKLGVLDLKDVDCLTAILSFQWQTLVYLNLSNLVITGHFLQAIATSSPNLEILNVQNCSGCFTPIHGLESLALFCPKMTELNLNGVHYDQTSQEESNSCIKVISKFTNLVSLSICTCVMNQVSSDHLDGAETSSKGRIVKGKKRVCHEQNLKNSQSRDDSVTKLLNSFFVLTQECRGITDFELWFPSFLDRETAYHRAFYPTVQTCDVRRGTFDSLLPIANWKHLQRLTLSVPFTQGGLKFLVTIAQNCSNLQFLSLANFNNLSHSGNIALLQQALSCCHQLRDFRFQQKGFRINESFLLSLRELKHLQRVCIIAKEGPLAVVPQTIISLFEKCQKLYYFSLFCEMTVKVSRIIMDSIKKRFSDIRPALIVVLVPFRQGDLHSRLLEERTSIPFVHINEMLLAESSVASSFK</sequence>
<name>A0A2B4RP35_STYPI</name>